<dbReference type="Proteomes" id="UP001501337">
    <property type="component" value="Unassembled WGS sequence"/>
</dbReference>
<dbReference type="Pfam" id="PF00117">
    <property type="entry name" value="GATase"/>
    <property type="match status" value="1"/>
</dbReference>
<gene>
    <name evidence="2" type="ORF">GCM10022278_03560</name>
</gene>
<evidence type="ECO:0000259" key="1">
    <source>
        <dbReference type="Pfam" id="PF00117"/>
    </source>
</evidence>
<dbReference type="CDD" id="cd01741">
    <property type="entry name" value="GATase1_1"/>
    <property type="match status" value="1"/>
</dbReference>
<name>A0ABP7NI32_9GAMM</name>
<dbReference type="SUPFAM" id="SSF52317">
    <property type="entry name" value="Class I glutamine amidotransferase-like"/>
    <property type="match status" value="1"/>
</dbReference>
<keyword evidence="3" id="KW-1185">Reference proteome</keyword>
<dbReference type="PANTHER" id="PTHR42695:SF5">
    <property type="entry name" value="GLUTAMINE AMIDOTRANSFERASE YLR126C-RELATED"/>
    <property type="match status" value="1"/>
</dbReference>
<dbReference type="Gene3D" id="3.40.50.880">
    <property type="match status" value="1"/>
</dbReference>
<proteinExistence type="predicted"/>
<protein>
    <submittedName>
        <fullName evidence="2">Type 1 glutamine amidotransferase</fullName>
    </submittedName>
</protein>
<keyword evidence="2" id="KW-0315">Glutamine amidotransferase</keyword>
<organism evidence="2 3">
    <name type="scientific">Allohahella marinimesophila</name>
    <dbReference type="NCBI Taxonomy" id="1054972"/>
    <lineage>
        <taxon>Bacteria</taxon>
        <taxon>Pseudomonadati</taxon>
        <taxon>Pseudomonadota</taxon>
        <taxon>Gammaproteobacteria</taxon>
        <taxon>Oceanospirillales</taxon>
        <taxon>Hahellaceae</taxon>
        <taxon>Allohahella</taxon>
    </lineage>
</organism>
<evidence type="ECO:0000313" key="3">
    <source>
        <dbReference type="Proteomes" id="UP001501337"/>
    </source>
</evidence>
<dbReference type="RefSeq" id="WP_344802669.1">
    <property type="nucleotide sequence ID" value="NZ_BAABBO010000001.1"/>
</dbReference>
<dbReference type="InterPro" id="IPR029062">
    <property type="entry name" value="Class_I_gatase-like"/>
</dbReference>
<evidence type="ECO:0000313" key="2">
    <source>
        <dbReference type="EMBL" id="GAA3947642.1"/>
    </source>
</evidence>
<dbReference type="InterPro" id="IPR017926">
    <property type="entry name" value="GATASE"/>
</dbReference>
<dbReference type="InterPro" id="IPR044992">
    <property type="entry name" value="ChyE-like"/>
</dbReference>
<reference evidence="3" key="1">
    <citation type="journal article" date="2019" name="Int. J. Syst. Evol. Microbiol.">
        <title>The Global Catalogue of Microorganisms (GCM) 10K type strain sequencing project: providing services to taxonomists for standard genome sequencing and annotation.</title>
        <authorList>
            <consortium name="The Broad Institute Genomics Platform"/>
            <consortium name="The Broad Institute Genome Sequencing Center for Infectious Disease"/>
            <person name="Wu L."/>
            <person name="Ma J."/>
        </authorList>
    </citation>
    <scope>NUCLEOTIDE SEQUENCE [LARGE SCALE GENOMIC DNA]</scope>
    <source>
        <strain evidence="3">JCM 17555</strain>
    </source>
</reference>
<sequence>MKIGILKPGRVPDDLLPTFGDYDGMFVRLLGETHFSFEVYSILDGHLPTDPQAADAWLITGSRHGVYEPHAWIAPLEAFIRACFEADRPIAGICFGHQIIAQAMGGRVEKFHDGWSIGAKAYEFADGEALSIMAFHQDQVIDAPASAECFLHNDFCRYAGLSYGHNALTLQPHPEFDSAFMAELIKDRTAILGDELQAQALDSLQRSLSTSKVAAVLSRFFLEPQRAPYLD</sequence>
<dbReference type="PROSITE" id="PS51273">
    <property type="entry name" value="GATASE_TYPE_1"/>
    <property type="match status" value="1"/>
</dbReference>
<comment type="caution">
    <text evidence="2">The sequence shown here is derived from an EMBL/GenBank/DDBJ whole genome shotgun (WGS) entry which is preliminary data.</text>
</comment>
<dbReference type="PANTHER" id="PTHR42695">
    <property type="entry name" value="GLUTAMINE AMIDOTRANSFERASE YLR126C-RELATED"/>
    <property type="match status" value="1"/>
</dbReference>
<accession>A0ABP7NI32</accession>
<feature type="domain" description="Glutamine amidotransferase" evidence="1">
    <location>
        <begin position="65"/>
        <end position="179"/>
    </location>
</feature>
<dbReference type="EMBL" id="BAABBO010000001">
    <property type="protein sequence ID" value="GAA3947642.1"/>
    <property type="molecule type" value="Genomic_DNA"/>
</dbReference>